<organism evidence="1 2">
    <name type="scientific">Blastomyces percursus</name>
    <dbReference type="NCBI Taxonomy" id="1658174"/>
    <lineage>
        <taxon>Eukaryota</taxon>
        <taxon>Fungi</taxon>
        <taxon>Dikarya</taxon>
        <taxon>Ascomycota</taxon>
        <taxon>Pezizomycotina</taxon>
        <taxon>Eurotiomycetes</taxon>
        <taxon>Eurotiomycetidae</taxon>
        <taxon>Onygenales</taxon>
        <taxon>Ajellomycetaceae</taxon>
        <taxon>Blastomyces</taxon>
    </lineage>
</organism>
<dbReference type="AlphaFoldDB" id="A0A1J9QJP7"/>
<dbReference type="SUPFAM" id="SSF81301">
    <property type="entry name" value="Nucleotidyltransferase"/>
    <property type="match status" value="1"/>
</dbReference>
<proteinExistence type="predicted"/>
<sequence>MQIDYAIMGGAACCLTATDPGRMTGDVDLVIQVDQRMITADRLTTELVTKYPSKFAPVNQFGHTIPGYKLALPGGGSRVVDLEVFDFQSWPQRPQYNIQTASRRTMNINGCPVKIFSPEWILREKILSQYERQGGAKEATDIQDLMRIIPLAVPGKPELNFSNDQKLESALSNLLQKRPGLALRLKEKINCAPVFGNW</sequence>
<dbReference type="Gene3D" id="3.30.460.40">
    <property type="match status" value="1"/>
</dbReference>
<dbReference type="EMBL" id="LGTZ01001888">
    <property type="protein sequence ID" value="OJD20411.1"/>
    <property type="molecule type" value="Genomic_DNA"/>
</dbReference>
<reference evidence="1 2" key="1">
    <citation type="submission" date="2015-08" db="EMBL/GenBank/DDBJ databases">
        <title>Emmonsia species relationships and genome sequence.</title>
        <authorList>
            <person name="Cuomo C.A."/>
            <person name="Schwartz I.S."/>
            <person name="Kenyon C."/>
            <person name="De Hoog G.S."/>
            <person name="Govender N.P."/>
            <person name="Botha A."/>
            <person name="Moreno L."/>
            <person name="De Vries M."/>
            <person name="Munoz J.F."/>
            <person name="Stielow J.B."/>
        </authorList>
    </citation>
    <scope>NUCLEOTIDE SEQUENCE [LARGE SCALE GENOMIC DNA]</scope>
    <source>
        <strain evidence="1 2">EI222</strain>
    </source>
</reference>
<evidence type="ECO:0000313" key="1">
    <source>
        <dbReference type="EMBL" id="OJD20411.1"/>
    </source>
</evidence>
<dbReference type="OrthoDB" id="4179877at2759"/>
<dbReference type="VEuPathDB" id="FungiDB:ACJ73_08255"/>
<dbReference type="Proteomes" id="UP000242791">
    <property type="component" value="Unassembled WGS sequence"/>
</dbReference>
<name>A0A1J9QJP7_9EURO</name>
<evidence type="ECO:0000313" key="2">
    <source>
        <dbReference type="Proteomes" id="UP000242791"/>
    </source>
</evidence>
<keyword evidence="2" id="KW-1185">Reference proteome</keyword>
<gene>
    <name evidence="1" type="ORF">ACJ73_08255</name>
</gene>
<protein>
    <submittedName>
        <fullName evidence="1">Uncharacterized protein</fullName>
    </submittedName>
</protein>
<accession>A0A1J9QJP7</accession>
<comment type="caution">
    <text evidence="1">The sequence shown here is derived from an EMBL/GenBank/DDBJ whole genome shotgun (WGS) entry which is preliminary data.</text>
</comment>
<dbReference type="InterPro" id="IPR043519">
    <property type="entry name" value="NT_sf"/>
</dbReference>